<evidence type="ECO:0000259" key="8">
    <source>
        <dbReference type="Pfam" id="PF00082"/>
    </source>
</evidence>
<feature type="active site" description="Charge relay system" evidence="5">
    <location>
        <position position="462"/>
    </location>
</feature>
<proteinExistence type="inferred from homology"/>
<dbReference type="EMBL" id="JAASRN010000001">
    <property type="protein sequence ID" value="NIK73008.1"/>
    <property type="molecule type" value="Genomic_DNA"/>
</dbReference>
<evidence type="ECO:0000256" key="2">
    <source>
        <dbReference type="ARBA" id="ARBA00022670"/>
    </source>
</evidence>
<evidence type="ECO:0000256" key="5">
    <source>
        <dbReference type="PROSITE-ProRule" id="PRU01240"/>
    </source>
</evidence>
<dbReference type="Pfam" id="PF00082">
    <property type="entry name" value="Peptidase_S8"/>
    <property type="match status" value="1"/>
</dbReference>
<feature type="domain" description="Peptidase S8/S53" evidence="8">
    <location>
        <begin position="64"/>
        <end position="498"/>
    </location>
</feature>
<keyword evidence="4 5" id="KW-0720">Serine protease</keyword>
<sequence length="550" mass="61196">MLGLSLLLAASAQAQSAYPPMKAAVQIKQDEPPRNWFNLDNAQDNVKGMSVERAYAELLKGKKGRTVIVAVIDSGVDIEHEDLQGHIWTNEDEIPGNGIDDDKNGYIDDVHGWNFIGGKNGENVHQDTYELTRLYAAYSKRFKDIDPATLKGKDKKDYDDYLKIKQAYKEAYAEAEEGYRRFMSIYEPFSEACKRLKKRLKVAELTPEVLNQLEEGELSEEKGVYLYITQIRGLSEEDLEEYKDYFESRVKYGYNADFDPRAIVGDNPEDINDRYYGNNDVKGPDATHGTHVAGIIAAVRGNGIGMDGVADNVLIMPVRVVPDGDERDKDVALGIRYAVDNGAHIINMSFGKAYSPHKEWVDEAIRYAESKGVLLVHAAGNDGKNTDVEPNFPSKFFGNERNEKQQAQAWLEVGASSWSNDTKQFVASFSNYGNKTVDVFAPGVAIYSTVPNNEYKSLQGTSMASPAAAGVAALIMSYYPELTAQQVKDIIMQSVVKYEGVEVNKPGSLDEMIPFDKLCISDGIVNAYKAIQLAEEMSRGKSKKKSKKKK</sequence>
<dbReference type="InterPro" id="IPR034080">
    <property type="entry name" value="Protease_P7-like_dom"/>
</dbReference>
<dbReference type="PANTHER" id="PTHR43806">
    <property type="entry name" value="PEPTIDASE S8"/>
    <property type="match status" value="1"/>
</dbReference>
<dbReference type="SUPFAM" id="SSF52743">
    <property type="entry name" value="Subtilisin-like"/>
    <property type="match status" value="1"/>
</dbReference>
<evidence type="ECO:0000256" key="4">
    <source>
        <dbReference type="ARBA" id="ARBA00022825"/>
    </source>
</evidence>
<evidence type="ECO:0000256" key="6">
    <source>
        <dbReference type="RuleBase" id="RU003355"/>
    </source>
</evidence>
<dbReference type="PROSITE" id="PS00136">
    <property type="entry name" value="SUBTILASE_ASP"/>
    <property type="match status" value="1"/>
</dbReference>
<protein>
    <submittedName>
        <fullName evidence="9">Subtilisin family serine protease</fullName>
    </submittedName>
</protein>
<keyword evidence="2 5" id="KW-0645">Protease</keyword>
<dbReference type="PROSITE" id="PS00137">
    <property type="entry name" value="SUBTILASE_HIS"/>
    <property type="match status" value="1"/>
</dbReference>
<dbReference type="PROSITE" id="PS00138">
    <property type="entry name" value="SUBTILASE_SER"/>
    <property type="match status" value="1"/>
</dbReference>
<feature type="active site" description="Charge relay system" evidence="5">
    <location>
        <position position="73"/>
    </location>
</feature>
<accession>A0A846MN66</accession>
<dbReference type="PRINTS" id="PR00723">
    <property type="entry name" value="SUBTILISIN"/>
</dbReference>
<feature type="signal peptide" evidence="7">
    <location>
        <begin position="1"/>
        <end position="16"/>
    </location>
</feature>
<dbReference type="InterPro" id="IPR015500">
    <property type="entry name" value="Peptidase_S8_subtilisin-rel"/>
</dbReference>
<name>A0A846MN66_9BACT</name>
<evidence type="ECO:0000256" key="7">
    <source>
        <dbReference type="SAM" id="SignalP"/>
    </source>
</evidence>
<dbReference type="InterPro" id="IPR022398">
    <property type="entry name" value="Peptidase_S8_His-AS"/>
</dbReference>
<dbReference type="Gene3D" id="3.40.50.200">
    <property type="entry name" value="Peptidase S8/S53 domain"/>
    <property type="match status" value="2"/>
</dbReference>
<gene>
    <name evidence="9" type="ORF">FHS56_000494</name>
</gene>
<comment type="similarity">
    <text evidence="1 5 6">Belongs to the peptidase S8 family.</text>
</comment>
<evidence type="ECO:0000256" key="1">
    <source>
        <dbReference type="ARBA" id="ARBA00011073"/>
    </source>
</evidence>
<dbReference type="PIRSF" id="PIRSF037892">
    <property type="entry name" value="Subtilisin_rel_SRU_0565"/>
    <property type="match status" value="1"/>
</dbReference>
<dbReference type="CDD" id="cd07483">
    <property type="entry name" value="Peptidases_S8_Subtilisin_Novo-like"/>
    <property type="match status" value="1"/>
</dbReference>
<dbReference type="InterPro" id="IPR023828">
    <property type="entry name" value="Peptidase_S8_Ser-AS"/>
</dbReference>
<dbReference type="PROSITE" id="PS51892">
    <property type="entry name" value="SUBTILASE"/>
    <property type="match status" value="1"/>
</dbReference>
<dbReference type="Proteomes" id="UP000537126">
    <property type="component" value="Unassembled WGS sequence"/>
</dbReference>
<dbReference type="GO" id="GO:0004252">
    <property type="term" value="F:serine-type endopeptidase activity"/>
    <property type="evidence" value="ECO:0007669"/>
    <property type="project" value="UniProtKB-UniRule"/>
</dbReference>
<dbReference type="AlphaFoldDB" id="A0A846MN66"/>
<dbReference type="InterPro" id="IPR017308">
    <property type="entry name" value="Pept_S8_subtilisin_bacteroid"/>
</dbReference>
<dbReference type="InterPro" id="IPR023827">
    <property type="entry name" value="Peptidase_S8_Asp-AS"/>
</dbReference>
<dbReference type="PANTHER" id="PTHR43806:SF11">
    <property type="entry name" value="CEREVISIN-RELATED"/>
    <property type="match status" value="1"/>
</dbReference>
<dbReference type="RefSeq" id="WP_243844129.1">
    <property type="nucleotide sequence ID" value="NZ_JAASRN010000001.1"/>
</dbReference>
<dbReference type="InterPro" id="IPR036852">
    <property type="entry name" value="Peptidase_S8/S53_dom_sf"/>
</dbReference>
<keyword evidence="7" id="KW-0732">Signal</keyword>
<evidence type="ECO:0000313" key="9">
    <source>
        <dbReference type="EMBL" id="NIK73008.1"/>
    </source>
</evidence>
<dbReference type="GO" id="GO:0006508">
    <property type="term" value="P:proteolysis"/>
    <property type="evidence" value="ECO:0007669"/>
    <property type="project" value="UniProtKB-KW"/>
</dbReference>
<keyword evidence="10" id="KW-1185">Reference proteome</keyword>
<evidence type="ECO:0000256" key="3">
    <source>
        <dbReference type="ARBA" id="ARBA00022801"/>
    </source>
</evidence>
<dbReference type="InterPro" id="IPR050131">
    <property type="entry name" value="Peptidase_S8_subtilisin-like"/>
</dbReference>
<feature type="chain" id="PRO_5032278127" evidence="7">
    <location>
        <begin position="17"/>
        <end position="550"/>
    </location>
</feature>
<dbReference type="InterPro" id="IPR000209">
    <property type="entry name" value="Peptidase_S8/S53_dom"/>
</dbReference>
<reference evidence="9 10" key="1">
    <citation type="submission" date="2020-03" db="EMBL/GenBank/DDBJ databases">
        <title>Genomic Encyclopedia of Type Strains, Phase IV (KMG-IV): sequencing the most valuable type-strain genomes for metagenomic binning, comparative biology and taxonomic classification.</title>
        <authorList>
            <person name="Goeker M."/>
        </authorList>
    </citation>
    <scope>NUCLEOTIDE SEQUENCE [LARGE SCALE GENOMIC DNA]</scope>
    <source>
        <strain evidence="9 10">DSM 5718</strain>
    </source>
</reference>
<organism evidence="9 10">
    <name type="scientific">Thermonema lapsum</name>
    <dbReference type="NCBI Taxonomy" id="28195"/>
    <lineage>
        <taxon>Bacteria</taxon>
        <taxon>Pseudomonadati</taxon>
        <taxon>Bacteroidota</taxon>
        <taxon>Cytophagia</taxon>
        <taxon>Cytophagales</taxon>
        <taxon>Thermonemataceae</taxon>
        <taxon>Thermonema</taxon>
    </lineage>
</organism>
<evidence type="ECO:0000313" key="10">
    <source>
        <dbReference type="Proteomes" id="UP000537126"/>
    </source>
</evidence>
<keyword evidence="3 5" id="KW-0378">Hydrolase</keyword>
<comment type="caution">
    <text evidence="9">The sequence shown here is derived from an EMBL/GenBank/DDBJ whole genome shotgun (WGS) entry which is preliminary data.</text>
</comment>
<feature type="active site" description="Charge relay system" evidence="5">
    <location>
        <position position="288"/>
    </location>
</feature>